<dbReference type="EMBL" id="MF599468">
    <property type="protein sequence ID" value="ATE87030.1"/>
    <property type="molecule type" value="Genomic_DNA"/>
</dbReference>
<proteinExistence type="predicted"/>
<evidence type="ECO:0000313" key="3">
    <source>
        <dbReference type="Proteomes" id="UP000297192"/>
    </source>
</evidence>
<feature type="compositionally biased region" description="Acidic residues" evidence="1">
    <location>
        <begin position="203"/>
        <end position="218"/>
    </location>
</feature>
<protein>
    <recommendedName>
        <fullName evidence="4">Transcription factor Iwr1 domain-containing protein</fullName>
    </recommendedName>
</protein>
<dbReference type="RefSeq" id="YP_010084773.1">
    <property type="nucleotide sequence ID" value="NC_055165.1"/>
</dbReference>
<name>A0A291B0M0_9VIRU</name>
<organism evidence="2">
    <name type="scientific">Shrimp hemocyte iridescent virus</name>
    <dbReference type="NCBI Taxonomy" id="2039780"/>
    <lineage>
        <taxon>Viruses</taxon>
        <taxon>Varidnaviria</taxon>
        <taxon>Bamfordvirae</taxon>
        <taxon>Nucleocytoviricota</taxon>
        <taxon>Megaviricetes</taxon>
        <taxon>Pimascovirales</taxon>
        <taxon>Pimascovirales incertae sedis</taxon>
        <taxon>Iridoviridae</taxon>
        <taxon>Betairidovirinae</taxon>
        <taxon>Decapodiridovirus</taxon>
        <taxon>Decapodiridovirus litopenaeus1</taxon>
        <taxon>Decapod iridescent virus 1</taxon>
    </lineage>
</organism>
<dbReference type="GeneID" id="65099793"/>
<reference evidence="2" key="1">
    <citation type="journal article" date="2017" name="Arch. Virol.">
        <title>Complete genome sequence of shrimp hemocyte iridescent virus (SHIV) isolated from white leg shrimp, Litopenaeus vannamei.</title>
        <authorList>
            <person name="Qiu L."/>
            <person name="Chen M.M."/>
            <person name="Wang R.Y."/>
            <person name="Wan X.Y."/>
            <person name="Li C."/>
            <person name="Zhang Q.L."/>
            <person name="Dong X."/>
            <person name="Yang B."/>
            <person name="Xiang J.H."/>
            <person name="Huang J."/>
        </authorList>
    </citation>
    <scope>NUCLEOTIDE SEQUENCE [LARGE SCALE GENOMIC DNA]</scope>
    <source>
        <strain evidence="2">20141215</strain>
    </source>
</reference>
<evidence type="ECO:0008006" key="4">
    <source>
        <dbReference type="Google" id="ProtNLM"/>
    </source>
</evidence>
<dbReference type="Proteomes" id="UP000297192">
    <property type="component" value="Segment"/>
</dbReference>
<feature type="region of interest" description="Disordered" evidence="1">
    <location>
        <begin position="199"/>
        <end position="218"/>
    </location>
</feature>
<feature type="region of interest" description="Disordered" evidence="1">
    <location>
        <begin position="66"/>
        <end position="86"/>
    </location>
</feature>
<evidence type="ECO:0000256" key="1">
    <source>
        <dbReference type="SAM" id="MobiDB-lite"/>
    </source>
</evidence>
<gene>
    <name evidence="2" type="primary">21R</name>
</gene>
<reference evidence="2" key="2">
    <citation type="journal article" date="2017" name="Sci. Rep.">
        <title>Characterization of a new member of Iridoviridae, Shrimp hemocyte iridescent virus (SHIV), found in white leg shrimp (Litopenaeus vannamei).</title>
        <authorList>
            <person name="Qiu L."/>
            <person name="Chen M.M."/>
            <person name="Wan X.Y."/>
            <person name="Li C."/>
            <person name="Zhang Q.L."/>
            <person name="Wang R.Y."/>
            <person name="Cheng D.Y."/>
            <person name="Dong X."/>
            <person name="Yang B."/>
            <person name="Wang X.H."/>
            <person name="Xiang J.H."/>
            <person name="Huang J."/>
        </authorList>
    </citation>
    <scope>NUCLEOTIDE SEQUENCE [LARGE SCALE GENOMIC DNA]</scope>
    <source>
        <strain evidence="2">20141215</strain>
    </source>
</reference>
<evidence type="ECO:0000313" key="2">
    <source>
        <dbReference type="EMBL" id="ATE87030.1"/>
    </source>
</evidence>
<accession>A0A291B0M0</accession>
<keyword evidence="3" id="KW-1185">Reference proteome</keyword>
<dbReference type="KEGG" id="vg:65099793"/>
<sequence length="218" mass="25461">MAPQIPVVIPFVKMVVPESWALYNYVPCATFKDLAAKQQPFDLKDFISKDTIENVSLRSEIEKKENVDQVEKEPKVETELKTSPKTDNKEVEAMFEEMVTALGKLSIQYDEPMEIDEDEIFYSDGEYPEEIFGDDFIPIDPEDGEPVFDQDRELVYRRYYEHDFEEEILRDGDEFFNQAGQLVFFLDFGIEVDGYDSGYDASYDSDDEYEDDFEVINE</sequence>